<feature type="region of interest" description="Disordered" evidence="6">
    <location>
        <begin position="28"/>
        <end position="68"/>
    </location>
</feature>
<dbReference type="InterPro" id="IPR005721">
    <property type="entry name" value="Ribosomal_uL22_euk/arc"/>
</dbReference>
<name>A0A8I2YS10_9AGAM</name>
<organism evidence="7 8">
    <name type="scientific">Boletus reticuloceps</name>
    <dbReference type="NCBI Taxonomy" id="495285"/>
    <lineage>
        <taxon>Eukaryota</taxon>
        <taxon>Fungi</taxon>
        <taxon>Dikarya</taxon>
        <taxon>Basidiomycota</taxon>
        <taxon>Agaricomycotina</taxon>
        <taxon>Agaricomycetes</taxon>
        <taxon>Agaricomycetidae</taxon>
        <taxon>Boletales</taxon>
        <taxon>Boletineae</taxon>
        <taxon>Boletaceae</taxon>
        <taxon>Boletoideae</taxon>
        <taxon>Boletus</taxon>
    </lineage>
</organism>
<evidence type="ECO:0000256" key="4">
    <source>
        <dbReference type="ARBA" id="ARBA00065089"/>
    </source>
</evidence>
<reference evidence="7" key="1">
    <citation type="submission" date="2021-03" db="EMBL/GenBank/DDBJ databases">
        <title>Evolutionary innovations through gain and loss of genes in the ectomycorrhizal Boletales.</title>
        <authorList>
            <person name="Wu G."/>
            <person name="Miyauchi S."/>
            <person name="Morin E."/>
            <person name="Yang Z.-L."/>
            <person name="Xu J."/>
            <person name="Martin F.M."/>
        </authorList>
    </citation>
    <scope>NUCLEOTIDE SEQUENCE</scope>
    <source>
        <strain evidence="7">BR01</strain>
    </source>
</reference>
<dbReference type="Pfam" id="PF00237">
    <property type="entry name" value="Ribosomal_L22"/>
    <property type="match status" value="1"/>
</dbReference>
<evidence type="ECO:0000256" key="1">
    <source>
        <dbReference type="ARBA" id="ARBA00009451"/>
    </source>
</evidence>
<evidence type="ECO:0000313" key="7">
    <source>
        <dbReference type="EMBL" id="KAG6377040.1"/>
    </source>
</evidence>
<accession>A0A8I2YS10</accession>
<proteinExistence type="inferred from homology"/>
<gene>
    <name evidence="7" type="ORF">JVT61DRAFT_1089</name>
</gene>
<comment type="caution">
    <text evidence="7">The sequence shown here is derived from an EMBL/GenBank/DDBJ whole genome shotgun (WGS) entry which is preliminary data.</text>
</comment>
<dbReference type="GO" id="GO:0022625">
    <property type="term" value="C:cytosolic large ribosomal subunit"/>
    <property type="evidence" value="ECO:0007669"/>
    <property type="project" value="TreeGrafter"/>
</dbReference>
<dbReference type="GO" id="GO:0003735">
    <property type="term" value="F:structural constituent of ribosome"/>
    <property type="evidence" value="ECO:0007669"/>
    <property type="project" value="InterPro"/>
</dbReference>
<dbReference type="GO" id="GO:0002181">
    <property type="term" value="P:cytoplasmic translation"/>
    <property type="evidence" value="ECO:0007669"/>
    <property type="project" value="TreeGrafter"/>
</dbReference>
<keyword evidence="8" id="KW-1185">Reference proteome</keyword>
<dbReference type="Proteomes" id="UP000683000">
    <property type="component" value="Unassembled WGS sequence"/>
</dbReference>
<dbReference type="SUPFAM" id="SSF54843">
    <property type="entry name" value="Ribosomal protein L22"/>
    <property type="match status" value="1"/>
</dbReference>
<feature type="compositionally biased region" description="Polar residues" evidence="6">
    <location>
        <begin position="28"/>
        <end position="45"/>
    </location>
</feature>
<evidence type="ECO:0000256" key="5">
    <source>
        <dbReference type="RuleBase" id="RU004005"/>
    </source>
</evidence>
<comment type="subunit">
    <text evidence="4">Component of the large ribosomal subunit (LSU). Mature yeast ribosomes consist of a small (40S) and a large (60S) subunit. The 40S small subunit contains 1 molecule of ribosomal RNA (18S rRNA) and at least 33 different proteins. The large 60S subunit contains 3 rRNA molecules (25S, 5.8S and 5S rRNA) and at least 46 different proteins. uL22 is associated with the polypeptide exit tunnel.</text>
</comment>
<evidence type="ECO:0000256" key="6">
    <source>
        <dbReference type="SAM" id="MobiDB-lite"/>
    </source>
</evidence>
<dbReference type="PANTHER" id="PTHR11593:SF10">
    <property type="entry name" value="60S RIBOSOMAL PROTEIN L17"/>
    <property type="match status" value="1"/>
</dbReference>
<dbReference type="FunFam" id="3.90.470.10:FF:000012">
    <property type="entry name" value="60S ribosomal protein L17"/>
    <property type="match status" value="1"/>
</dbReference>
<sequence>MNVIVRWHVVAEFSFPKMVIFITIEGKQGSSHNRPIPGSSNTQRARQARQHGCFATPPPPSPPTPKKVAARARGEYLRTHFKNMREVGAALSGMKLTKAYAYLGDVVEHKQVIPFRRFSGGVGRASQAKQFKATQGRWPEKSVKFITRLLKNAEANADAKSLELEDLIIKNIGVQQAPKTRRRTYRAHGRINPYQGHPCHVEIILGVSGEEVERSKDKDAVTSLSSLNRRQVARKRIEAARA</sequence>
<dbReference type="EMBL" id="JAGFBS010000010">
    <property type="protein sequence ID" value="KAG6377040.1"/>
    <property type="molecule type" value="Genomic_DNA"/>
</dbReference>
<evidence type="ECO:0000256" key="2">
    <source>
        <dbReference type="ARBA" id="ARBA00022980"/>
    </source>
</evidence>
<dbReference type="OrthoDB" id="10254664at2759"/>
<dbReference type="InterPro" id="IPR018260">
    <property type="entry name" value="Ribosomal_uL22_CS"/>
</dbReference>
<keyword evidence="2 5" id="KW-0689">Ribosomal protein</keyword>
<dbReference type="AlphaFoldDB" id="A0A8I2YS10"/>
<dbReference type="InterPro" id="IPR001063">
    <property type="entry name" value="Ribosomal_uL22"/>
</dbReference>
<evidence type="ECO:0000256" key="3">
    <source>
        <dbReference type="ARBA" id="ARBA00023274"/>
    </source>
</evidence>
<keyword evidence="3 5" id="KW-0687">Ribonucleoprotein</keyword>
<dbReference type="CDD" id="cd00336">
    <property type="entry name" value="Ribosomal_L22"/>
    <property type="match status" value="1"/>
</dbReference>
<dbReference type="PANTHER" id="PTHR11593">
    <property type="entry name" value="60S RIBOSOMAL PROTEIN L17"/>
    <property type="match status" value="1"/>
</dbReference>
<dbReference type="Gene3D" id="3.90.470.10">
    <property type="entry name" value="Ribosomal protein L22/L17"/>
    <property type="match status" value="1"/>
</dbReference>
<dbReference type="InterPro" id="IPR036394">
    <property type="entry name" value="Ribosomal_uL22_sf"/>
</dbReference>
<feature type="compositionally biased region" description="Pro residues" evidence="6">
    <location>
        <begin position="56"/>
        <end position="65"/>
    </location>
</feature>
<dbReference type="NCBIfam" id="TIGR01038">
    <property type="entry name" value="uL22_arch_euk"/>
    <property type="match status" value="1"/>
</dbReference>
<dbReference type="GO" id="GO:0030684">
    <property type="term" value="C:preribosome"/>
    <property type="evidence" value="ECO:0007669"/>
    <property type="project" value="UniProtKB-ARBA"/>
</dbReference>
<dbReference type="PROSITE" id="PS00464">
    <property type="entry name" value="RIBOSOMAL_L22"/>
    <property type="match status" value="1"/>
</dbReference>
<evidence type="ECO:0000313" key="8">
    <source>
        <dbReference type="Proteomes" id="UP000683000"/>
    </source>
</evidence>
<protein>
    <submittedName>
        <fullName evidence="7">Ribosomal protein L22/L17</fullName>
    </submittedName>
</protein>
<comment type="similarity">
    <text evidence="1 5">Belongs to the universal ribosomal protein uL22 family.</text>
</comment>